<gene>
    <name evidence="1" type="ORF">SAMN04488128_105495</name>
</gene>
<keyword evidence="2" id="KW-1185">Reference proteome</keyword>
<dbReference type="AlphaFoldDB" id="A0A1T4TMI6"/>
<accession>A0A1T4TMI6</accession>
<protein>
    <recommendedName>
        <fullName evidence="3">YD repeat-containing protein</fullName>
    </recommendedName>
</protein>
<name>A0A1T4TMI6_9BACT</name>
<evidence type="ECO:0000313" key="2">
    <source>
        <dbReference type="Proteomes" id="UP000190367"/>
    </source>
</evidence>
<evidence type="ECO:0008006" key="3">
    <source>
        <dbReference type="Google" id="ProtNLM"/>
    </source>
</evidence>
<reference evidence="2" key="1">
    <citation type="submission" date="2017-02" db="EMBL/GenBank/DDBJ databases">
        <authorList>
            <person name="Varghese N."/>
            <person name="Submissions S."/>
        </authorList>
    </citation>
    <scope>NUCLEOTIDE SEQUENCE [LARGE SCALE GENOMIC DNA]</scope>
    <source>
        <strain evidence="2">DSM 22224</strain>
    </source>
</reference>
<evidence type="ECO:0000313" key="1">
    <source>
        <dbReference type="EMBL" id="SKA41713.1"/>
    </source>
</evidence>
<organism evidence="1 2">
    <name type="scientific">Chitinophaga eiseniae</name>
    <dbReference type="NCBI Taxonomy" id="634771"/>
    <lineage>
        <taxon>Bacteria</taxon>
        <taxon>Pseudomonadati</taxon>
        <taxon>Bacteroidota</taxon>
        <taxon>Chitinophagia</taxon>
        <taxon>Chitinophagales</taxon>
        <taxon>Chitinophagaceae</taxon>
        <taxon>Chitinophaga</taxon>
    </lineage>
</organism>
<dbReference type="EMBL" id="FUWZ01000005">
    <property type="protein sequence ID" value="SKA41713.1"/>
    <property type="molecule type" value="Genomic_DNA"/>
</dbReference>
<sequence length="34" mass="4157">MNILERLSKKGDKITFYYDERTETINRNICLYQS</sequence>
<proteinExistence type="predicted"/>
<dbReference type="Proteomes" id="UP000190367">
    <property type="component" value="Unassembled WGS sequence"/>
</dbReference>